<dbReference type="InterPro" id="IPR000111">
    <property type="entry name" value="Glyco_hydro_27/36_CS"/>
</dbReference>
<dbReference type="GO" id="GO:0004557">
    <property type="term" value="F:alpha-galactosidase activity"/>
    <property type="evidence" value="ECO:0007669"/>
    <property type="project" value="UniProtKB-UniRule"/>
</dbReference>
<reference evidence="9" key="1">
    <citation type="submission" date="2024-07" db="EMBL/GenBank/DDBJ databases">
        <title>Genome Analysis of a Potential Novel Vibrio Species Secreting pH- and Thermo-stable Alginate Lyase and its Application in Producing Alginate Oligosaccharides.</title>
        <authorList>
            <person name="Huang H."/>
            <person name="Bao K."/>
        </authorList>
    </citation>
    <scope>NUCLEOTIDE SEQUENCE</scope>
    <source>
        <strain evidence="9">HB236076</strain>
        <plasmid evidence="9">p-HB236076</plasmid>
    </source>
</reference>
<dbReference type="GO" id="GO:0016052">
    <property type="term" value="P:carbohydrate catabolic process"/>
    <property type="evidence" value="ECO:0007669"/>
    <property type="project" value="InterPro"/>
</dbReference>
<dbReference type="Gene3D" id="3.20.20.70">
    <property type="entry name" value="Aldolase class I"/>
    <property type="match status" value="1"/>
</dbReference>
<dbReference type="FunFam" id="3.20.20.70:FF:000118">
    <property type="entry name" value="Alpha-galactosidase"/>
    <property type="match status" value="1"/>
</dbReference>
<keyword evidence="9" id="KW-0614">Plasmid</keyword>
<dbReference type="RefSeq" id="WP_306099720.1">
    <property type="nucleotide sequence ID" value="NZ_CP162602.1"/>
</dbReference>
<evidence type="ECO:0000256" key="4">
    <source>
        <dbReference type="ARBA" id="ARBA00023295"/>
    </source>
</evidence>
<feature type="binding site" evidence="7">
    <location>
        <position position="512"/>
    </location>
    <ligand>
        <name>substrate</name>
    </ligand>
</feature>
<dbReference type="KEGG" id="vih:AB0763_13535"/>
<keyword evidence="4 5" id="KW-0326">Glycosidase</keyword>
<feature type="binding site" evidence="7">
    <location>
        <begin position="336"/>
        <end position="337"/>
    </location>
    <ligand>
        <name>substrate</name>
    </ligand>
</feature>
<dbReference type="InterPro" id="IPR050985">
    <property type="entry name" value="Alpha-glycosidase_related"/>
</dbReference>
<organism evidence="9">
    <name type="scientific">Vibrio sp. HB236076</name>
    <dbReference type="NCBI Taxonomy" id="3232307"/>
    <lineage>
        <taxon>Bacteria</taxon>
        <taxon>Pseudomonadati</taxon>
        <taxon>Pseudomonadota</taxon>
        <taxon>Gammaproteobacteria</taxon>
        <taxon>Vibrionales</taxon>
        <taxon>Vibrionaceae</taxon>
        <taxon>Vibrio</taxon>
    </lineage>
</organism>
<dbReference type="InterPro" id="IPR013785">
    <property type="entry name" value="Aldolase_TIM"/>
</dbReference>
<evidence type="ECO:0000259" key="8">
    <source>
        <dbReference type="Pfam" id="PF16875"/>
    </source>
</evidence>
<feature type="active site" description="Nucleophile" evidence="6">
    <location>
        <position position="448"/>
    </location>
</feature>
<dbReference type="Pfam" id="PF16875">
    <property type="entry name" value="Glyco_hydro_36N"/>
    <property type="match status" value="1"/>
</dbReference>
<evidence type="ECO:0000256" key="5">
    <source>
        <dbReference type="PIRNR" id="PIRNR005536"/>
    </source>
</evidence>
<dbReference type="PANTHER" id="PTHR43053">
    <property type="entry name" value="GLYCOSIDASE FAMILY 31"/>
    <property type="match status" value="1"/>
</dbReference>
<feature type="binding site" evidence="7">
    <location>
        <begin position="446"/>
        <end position="450"/>
    </location>
    <ligand>
        <name>substrate</name>
    </ligand>
</feature>
<sequence length="710" mass="80826">MKPKLYSLTGQQSQLILSVSEVVEVLHYGKKITTFDGQCAIATDSAFKALARGIPYGRLDSDVPVTFSPDLGRGHFGSPGLEGHREGQDWAPVFQVSQVSETDHHLQIDSVDEQAQLLLSLSLTLGQDDVLIIQQRLTNLSETPYWVNRLATTLSLPERADELLTFHGRWVKELQPKRLVLPAGGYQQENRRGRTSHEHFPGLIVGQQGFDEQRGEVWGAHLAWSGNHRLRVDVKADGRRLLQAEALYFAGEISLLHQQTLTTPKLYVSYSSAGLNTMSQQFHRHVRRDILTPRLEKPRPIHLNTWEGIYFDHQPDYIKSMASKAASIGVERFIIDDGWFLGRNDDTSSLGDWYVDQEKYPQGLKPVIDHVHEQGMEFGLWFEPEMINKDSQLYRQHPDWLLEVPGYQAPTGRHQYTLNLVNPGVIDYLYQRLAHFLSQYEIDYIKWDMNREVVQPGHLGRAAAQKQVLALYQLMDKLSQQFPHVDIESCASGGGRMDYGILTRSHRFWLSDNNDALERQTIQRSMSYFFPLEVMGCHIGADHSHTTRRRHSLSFRALTALFGHMGLELDPNDVDEDSLAQYRHYIAMHKQWRSLLHSGDFYRLNVDDDKAQTAYMVCEQDQSQALMVLAQLEMPTFALSGRLRVPGLAADGQYLVKVLDAPDNLEAIVNQQPPWLNNPLVLSGEWLAEVGLATPLLDPESALLLHFEKL</sequence>
<evidence type="ECO:0000313" key="9">
    <source>
        <dbReference type="EMBL" id="XDK26806.1"/>
    </source>
</evidence>
<dbReference type="PRINTS" id="PR00743">
    <property type="entry name" value="GLHYDRLASE36"/>
</dbReference>
<evidence type="ECO:0000256" key="7">
    <source>
        <dbReference type="PIRSR" id="PIRSR005536-2"/>
    </source>
</evidence>
<dbReference type="InterPro" id="IPR017853">
    <property type="entry name" value="GH"/>
</dbReference>
<evidence type="ECO:0000256" key="6">
    <source>
        <dbReference type="PIRSR" id="PIRSR005536-1"/>
    </source>
</evidence>
<gene>
    <name evidence="9" type="ORF">AB0763_13535</name>
</gene>
<evidence type="ECO:0000256" key="1">
    <source>
        <dbReference type="ARBA" id="ARBA00001255"/>
    </source>
</evidence>
<dbReference type="EC" id="3.2.1.22" evidence="2 5"/>
<dbReference type="PIRSF" id="PIRSF005536">
    <property type="entry name" value="Agal"/>
    <property type="match status" value="1"/>
</dbReference>
<feature type="binding site" evidence="7">
    <location>
        <position position="170"/>
    </location>
    <ligand>
        <name>substrate</name>
    </ligand>
</feature>
<dbReference type="SUPFAM" id="SSF51445">
    <property type="entry name" value="(Trans)glycosidases"/>
    <property type="match status" value="1"/>
</dbReference>
<dbReference type="Gene3D" id="2.60.40.1180">
    <property type="entry name" value="Golgi alpha-mannosidase II"/>
    <property type="match status" value="1"/>
</dbReference>
<dbReference type="Gene3D" id="2.70.98.60">
    <property type="entry name" value="alpha-galactosidase from lactobacil brevis"/>
    <property type="match status" value="1"/>
</dbReference>
<evidence type="ECO:0000256" key="2">
    <source>
        <dbReference type="ARBA" id="ARBA00012755"/>
    </source>
</evidence>
<dbReference type="EMBL" id="CP162602">
    <property type="protein sequence ID" value="XDK26806.1"/>
    <property type="molecule type" value="Genomic_DNA"/>
</dbReference>
<dbReference type="CDD" id="cd14791">
    <property type="entry name" value="GH36"/>
    <property type="match status" value="1"/>
</dbReference>
<dbReference type="InterPro" id="IPR031704">
    <property type="entry name" value="Glyco_hydro_36_N"/>
</dbReference>
<proteinExistence type="inferred from homology"/>
<dbReference type="Pfam" id="PF02065">
    <property type="entry name" value="Melibiase"/>
    <property type="match status" value="1"/>
</dbReference>
<dbReference type="InterPro" id="IPR002252">
    <property type="entry name" value="Glyco_hydro_36"/>
</dbReference>
<dbReference type="PROSITE" id="PS00512">
    <property type="entry name" value="ALPHA_GALACTOSIDASE"/>
    <property type="match status" value="1"/>
</dbReference>
<evidence type="ECO:0000256" key="3">
    <source>
        <dbReference type="ARBA" id="ARBA00022801"/>
    </source>
</evidence>
<feature type="active site" description="Proton donor" evidence="6">
    <location>
        <position position="512"/>
    </location>
</feature>
<accession>A0AB39HL40</accession>
<dbReference type="AlphaFoldDB" id="A0AB39HL40"/>
<geneLocation type="plasmid" evidence="9">
    <name>p-HB236076</name>
</geneLocation>
<dbReference type="PANTHER" id="PTHR43053:SF3">
    <property type="entry name" value="ALPHA-GALACTOSIDASE C-RELATED"/>
    <property type="match status" value="1"/>
</dbReference>
<name>A0AB39HL40_9VIBR</name>
<feature type="binding site" evidence="7">
    <location>
        <position position="413"/>
    </location>
    <ligand>
        <name>substrate</name>
    </ligand>
</feature>
<dbReference type="InterPro" id="IPR013780">
    <property type="entry name" value="Glyco_hydro_b"/>
</dbReference>
<feature type="domain" description="Glycosyl hydrolase family 36 N-terminal" evidence="8">
    <location>
        <begin position="23"/>
        <end position="244"/>
    </location>
</feature>
<comment type="catalytic activity">
    <reaction evidence="1 5">
        <text>Hydrolysis of terminal, non-reducing alpha-D-galactose residues in alpha-D-galactosides, including galactose oligosaccharides, galactomannans and galactolipids.</text>
        <dbReference type="EC" id="3.2.1.22"/>
    </reaction>
</comment>
<protein>
    <recommendedName>
        <fullName evidence="2 5">Alpha-galactosidase</fullName>
        <ecNumber evidence="2 5">3.2.1.22</ecNumber>
    </recommendedName>
</protein>
<dbReference type="InterPro" id="IPR038417">
    <property type="entry name" value="Alpga-gal_N_sf"/>
</dbReference>
<comment type="similarity">
    <text evidence="5">Belongs to the glycosyl hydrolase.</text>
</comment>
<feature type="binding site" evidence="7">
    <location>
        <position position="490"/>
    </location>
    <ligand>
        <name>substrate</name>
    </ligand>
</feature>
<keyword evidence="3 5" id="KW-0378">Hydrolase</keyword>